<organism evidence="4 5">
    <name type="scientific">Dekkera bruxellensis</name>
    <name type="common">Brettanomyces custersii</name>
    <dbReference type="NCBI Taxonomy" id="5007"/>
    <lineage>
        <taxon>Eukaryota</taxon>
        <taxon>Fungi</taxon>
        <taxon>Dikarya</taxon>
        <taxon>Ascomycota</taxon>
        <taxon>Saccharomycotina</taxon>
        <taxon>Pichiomycetes</taxon>
        <taxon>Pichiales</taxon>
        <taxon>Pichiaceae</taxon>
        <taxon>Brettanomyces</taxon>
    </lineage>
</organism>
<evidence type="ECO:0000256" key="3">
    <source>
        <dbReference type="SAM" id="MobiDB-lite"/>
    </source>
</evidence>
<dbReference type="GO" id="GO:0007165">
    <property type="term" value="P:signal transduction"/>
    <property type="evidence" value="ECO:0007669"/>
    <property type="project" value="InterPro"/>
</dbReference>
<dbReference type="RefSeq" id="XP_041139539.1">
    <property type="nucleotide sequence ID" value="XM_041281748.1"/>
</dbReference>
<gene>
    <name evidence="4" type="ORF">BRETT_003237</name>
</gene>
<dbReference type="InterPro" id="IPR027417">
    <property type="entry name" value="P-loop_NTPase"/>
</dbReference>
<evidence type="ECO:0000256" key="2">
    <source>
        <dbReference type="ARBA" id="ARBA00023134"/>
    </source>
</evidence>
<evidence type="ECO:0000313" key="4">
    <source>
        <dbReference type="EMBL" id="QOU23046.1"/>
    </source>
</evidence>
<protein>
    <submittedName>
        <fullName evidence="4">Uncharacterized protein</fullName>
    </submittedName>
</protein>
<dbReference type="GO" id="GO:0016020">
    <property type="term" value="C:membrane"/>
    <property type="evidence" value="ECO:0007669"/>
    <property type="project" value="InterPro"/>
</dbReference>
<dbReference type="AlphaFoldDB" id="A0A871RCW4"/>
<dbReference type="SUPFAM" id="SSF52540">
    <property type="entry name" value="P-loop containing nucleoside triphosphate hydrolases"/>
    <property type="match status" value="1"/>
</dbReference>
<dbReference type="GeneID" id="64575161"/>
<keyword evidence="2" id="KW-0342">GTP-binding</keyword>
<dbReference type="Proteomes" id="UP000663131">
    <property type="component" value="Chromosome 9"/>
</dbReference>
<accession>A0A871RCW4</accession>
<dbReference type="InterPro" id="IPR020849">
    <property type="entry name" value="Small_GTPase_Ras-type"/>
</dbReference>
<dbReference type="GO" id="GO:0005525">
    <property type="term" value="F:GTP binding"/>
    <property type="evidence" value="ECO:0007669"/>
    <property type="project" value="UniProtKB-KW"/>
</dbReference>
<dbReference type="Pfam" id="PF00071">
    <property type="entry name" value="Ras"/>
    <property type="match status" value="1"/>
</dbReference>
<dbReference type="OrthoDB" id="265044at2759"/>
<dbReference type="GO" id="GO:0003924">
    <property type="term" value="F:GTPase activity"/>
    <property type="evidence" value="ECO:0007669"/>
    <property type="project" value="InterPro"/>
</dbReference>
<dbReference type="EMBL" id="CP063137">
    <property type="protein sequence ID" value="QOU23046.1"/>
    <property type="molecule type" value="Genomic_DNA"/>
</dbReference>
<reference evidence="4" key="1">
    <citation type="submission" date="2020-10" db="EMBL/GenBank/DDBJ databases">
        <authorList>
            <person name="Palmer J.M."/>
        </authorList>
    </citation>
    <scope>NUCLEOTIDE SEQUENCE</scope>
    <source>
        <strain evidence="4">UCD 2041</strain>
    </source>
</reference>
<evidence type="ECO:0000256" key="1">
    <source>
        <dbReference type="ARBA" id="ARBA00022741"/>
    </source>
</evidence>
<name>A0A871RCW4_DEKBR</name>
<keyword evidence="1" id="KW-0547">Nucleotide-binding</keyword>
<dbReference type="PANTHER" id="PTHR24070">
    <property type="entry name" value="RAS, DI-RAS, AND RHEB FAMILY MEMBERS OF SMALL GTPASE SUPERFAMILY"/>
    <property type="match status" value="1"/>
</dbReference>
<dbReference type="KEGG" id="bbrx:BRETT_003237"/>
<dbReference type="PROSITE" id="PS51421">
    <property type="entry name" value="RAS"/>
    <property type="match status" value="1"/>
</dbReference>
<dbReference type="SMART" id="SM00175">
    <property type="entry name" value="RAB"/>
    <property type="match status" value="1"/>
</dbReference>
<dbReference type="Gene3D" id="3.40.50.300">
    <property type="entry name" value="P-loop containing nucleotide triphosphate hydrolases"/>
    <property type="match status" value="1"/>
</dbReference>
<feature type="compositionally biased region" description="Basic and acidic residues" evidence="3">
    <location>
        <begin position="191"/>
        <end position="203"/>
    </location>
</feature>
<reference evidence="4" key="2">
    <citation type="journal article" name="BMC Genomics">
        <title>New genome assemblies reveal patterns of domestication and adaptation across Brettanomyces (Dekkera) species.</title>
        <authorList>
            <person name="Roach M.J."/>
            <person name="Borneman A.R."/>
        </authorList>
    </citation>
    <scope>NUCLEOTIDE SEQUENCE</scope>
    <source>
        <strain evidence="4">UCD 2041</strain>
    </source>
</reference>
<dbReference type="SMART" id="SM00173">
    <property type="entry name" value="RAS"/>
    <property type="match status" value="1"/>
</dbReference>
<dbReference type="PRINTS" id="PR00449">
    <property type="entry name" value="RASTRNSFRMNG"/>
</dbReference>
<feature type="region of interest" description="Disordered" evidence="3">
    <location>
        <begin position="177"/>
        <end position="203"/>
    </location>
</feature>
<sequence>MVARQKTIRISVVGDSGSGKSTLLQKLIQSHSENEDITVDKEAFRGMVKLRDGQSCNLNILDTEDNDNLEEACADINNDVLLLTYCINQDASYNNLFLRCSAIKEQRENGKLWSKILVVGTKADCENSRQVPEGSGEKLMKSFGLDGSIECSSFSGYNINELFEETIRLALEKHNEDEERGLTNANGTLEKSGDEGEGSTKNHDASQAAVYVDNGQVCTCCAIM</sequence>
<dbReference type="InterPro" id="IPR001806">
    <property type="entry name" value="Small_GTPase"/>
</dbReference>
<dbReference type="PROSITE" id="PS51419">
    <property type="entry name" value="RAB"/>
    <property type="match status" value="1"/>
</dbReference>
<proteinExistence type="predicted"/>
<evidence type="ECO:0000313" key="5">
    <source>
        <dbReference type="Proteomes" id="UP000663131"/>
    </source>
</evidence>
<dbReference type="SMART" id="SM00174">
    <property type="entry name" value="RHO"/>
    <property type="match status" value="1"/>
</dbReference>